<keyword evidence="2" id="KW-1185">Reference proteome</keyword>
<name>A0AC60PK83_IXOPE</name>
<proteinExistence type="predicted"/>
<accession>A0AC60PK83</accession>
<sequence length="509" mass="56232">MAAASRSPSNRLFATPARCSPSRGRTENQRSGDGSGGGGAETVAETVVLGALVLPLPHGSGRRVRARNSFNERKVPVAVAPKRPVLTYAGAAKREPPVTAHFQPAPKREAPVPQYAPRPEQRGARKTDVSRTADRRPMCYHCGEADHIYRRWPYRQLGLRGFAPNDRRPRLGEDYLRRSSSPESSPRREKLEASAKADDARDGGLKIRQQRRPHDMTERQWADYYNAITAQAQADAVAQSAGTQQAHALAAQRAAYRRAAAQHEEAKQKALWVAPQPTAPPAFPTQQYRKEGSFSSELQLLGSSATTEQLHVLVLAVIAILCAILIVVILAGLAGWPFNMADALSGERKAGENHDGKDHEGHLVGNGRRSDRLIVPKRKLGNAGGVVQAGKFVHGPWSRDAKSLSRRRRPADNPCGPVKFKYCAKGKRGFFYNRDKRDCQSTQDDGAMYYVCPRSRNRFTSRSSCKNACVKRNAPLARCWDKPVFMGCARYVPHFHFDSFASLWGFCSC</sequence>
<protein>
    <submittedName>
        <fullName evidence="1">Uncharacterized protein</fullName>
    </submittedName>
</protein>
<organism evidence="1 2">
    <name type="scientific">Ixodes persulcatus</name>
    <name type="common">Taiga tick</name>
    <dbReference type="NCBI Taxonomy" id="34615"/>
    <lineage>
        <taxon>Eukaryota</taxon>
        <taxon>Metazoa</taxon>
        <taxon>Ecdysozoa</taxon>
        <taxon>Arthropoda</taxon>
        <taxon>Chelicerata</taxon>
        <taxon>Arachnida</taxon>
        <taxon>Acari</taxon>
        <taxon>Parasitiformes</taxon>
        <taxon>Ixodida</taxon>
        <taxon>Ixodoidea</taxon>
        <taxon>Ixodidae</taxon>
        <taxon>Ixodinae</taxon>
        <taxon>Ixodes</taxon>
    </lineage>
</organism>
<evidence type="ECO:0000313" key="2">
    <source>
        <dbReference type="Proteomes" id="UP000805193"/>
    </source>
</evidence>
<comment type="caution">
    <text evidence="1">The sequence shown here is derived from an EMBL/GenBank/DDBJ whole genome shotgun (WGS) entry which is preliminary data.</text>
</comment>
<gene>
    <name evidence="1" type="ORF">HPB47_002790</name>
</gene>
<evidence type="ECO:0000313" key="1">
    <source>
        <dbReference type="EMBL" id="KAG0421305.1"/>
    </source>
</evidence>
<dbReference type="Proteomes" id="UP000805193">
    <property type="component" value="Unassembled WGS sequence"/>
</dbReference>
<reference evidence="1 2" key="1">
    <citation type="journal article" date="2020" name="Cell">
        <title>Large-Scale Comparative Analyses of Tick Genomes Elucidate Their Genetic Diversity and Vector Capacities.</title>
        <authorList>
            <consortium name="Tick Genome and Microbiome Consortium (TIGMIC)"/>
            <person name="Jia N."/>
            <person name="Wang J."/>
            <person name="Shi W."/>
            <person name="Du L."/>
            <person name="Sun Y."/>
            <person name="Zhan W."/>
            <person name="Jiang J.F."/>
            <person name="Wang Q."/>
            <person name="Zhang B."/>
            <person name="Ji P."/>
            <person name="Bell-Sakyi L."/>
            <person name="Cui X.M."/>
            <person name="Yuan T.T."/>
            <person name="Jiang B.G."/>
            <person name="Yang W.F."/>
            <person name="Lam T.T."/>
            <person name="Chang Q.C."/>
            <person name="Ding S.J."/>
            <person name="Wang X.J."/>
            <person name="Zhu J.G."/>
            <person name="Ruan X.D."/>
            <person name="Zhao L."/>
            <person name="Wei J.T."/>
            <person name="Ye R.Z."/>
            <person name="Que T.C."/>
            <person name="Du C.H."/>
            <person name="Zhou Y.H."/>
            <person name="Cheng J.X."/>
            <person name="Dai P.F."/>
            <person name="Guo W.B."/>
            <person name="Han X.H."/>
            <person name="Huang E.J."/>
            <person name="Li L.F."/>
            <person name="Wei W."/>
            <person name="Gao Y.C."/>
            <person name="Liu J.Z."/>
            <person name="Shao H.Z."/>
            <person name="Wang X."/>
            <person name="Wang C.C."/>
            <person name="Yang T.C."/>
            <person name="Huo Q.B."/>
            <person name="Li W."/>
            <person name="Chen H.Y."/>
            <person name="Chen S.E."/>
            <person name="Zhou L.G."/>
            <person name="Ni X.B."/>
            <person name="Tian J.H."/>
            <person name="Sheng Y."/>
            <person name="Liu T."/>
            <person name="Pan Y.S."/>
            <person name="Xia L.Y."/>
            <person name="Li J."/>
            <person name="Zhao F."/>
            <person name="Cao W.C."/>
        </authorList>
    </citation>
    <scope>NUCLEOTIDE SEQUENCE [LARGE SCALE GENOMIC DNA]</scope>
    <source>
        <strain evidence="1">Iper-2018</strain>
    </source>
</reference>
<dbReference type="EMBL" id="JABSTQ010010388">
    <property type="protein sequence ID" value="KAG0421305.1"/>
    <property type="molecule type" value="Genomic_DNA"/>
</dbReference>